<protein>
    <recommendedName>
        <fullName evidence="4">JmjC domain-containing protein</fullName>
    </recommendedName>
</protein>
<evidence type="ECO:0000259" key="4">
    <source>
        <dbReference type="PROSITE" id="PS51184"/>
    </source>
</evidence>
<reference evidence="5" key="1">
    <citation type="submission" date="2023-03" db="EMBL/GenBank/DDBJ databases">
        <title>Massive genome expansion in bonnet fungi (Mycena s.s.) driven by repeated elements and novel gene families across ecological guilds.</title>
        <authorList>
            <consortium name="Lawrence Berkeley National Laboratory"/>
            <person name="Harder C.B."/>
            <person name="Miyauchi S."/>
            <person name="Viragh M."/>
            <person name="Kuo A."/>
            <person name="Thoen E."/>
            <person name="Andreopoulos B."/>
            <person name="Lu D."/>
            <person name="Skrede I."/>
            <person name="Drula E."/>
            <person name="Henrissat B."/>
            <person name="Morin E."/>
            <person name="Kohler A."/>
            <person name="Barry K."/>
            <person name="LaButti K."/>
            <person name="Morin E."/>
            <person name="Salamov A."/>
            <person name="Lipzen A."/>
            <person name="Mereny Z."/>
            <person name="Hegedus B."/>
            <person name="Baldrian P."/>
            <person name="Stursova M."/>
            <person name="Weitz H."/>
            <person name="Taylor A."/>
            <person name="Grigoriev I.V."/>
            <person name="Nagy L.G."/>
            <person name="Martin F."/>
            <person name="Kauserud H."/>
        </authorList>
    </citation>
    <scope>NUCLEOTIDE SEQUENCE</scope>
    <source>
        <strain evidence="5">CBHHK067</strain>
    </source>
</reference>
<dbReference type="EMBL" id="JARKIE010000052">
    <property type="protein sequence ID" value="KAJ7692460.1"/>
    <property type="molecule type" value="Genomic_DNA"/>
</dbReference>
<dbReference type="GO" id="GO:0000785">
    <property type="term" value="C:chromatin"/>
    <property type="evidence" value="ECO:0007669"/>
    <property type="project" value="TreeGrafter"/>
</dbReference>
<dbReference type="GO" id="GO:0046872">
    <property type="term" value="F:metal ion binding"/>
    <property type="evidence" value="ECO:0007669"/>
    <property type="project" value="UniProtKB-KW"/>
</dbReference>
<dbReference type="GO" id="GO:0006357">
    <property type="term" value="P:regulation of transcription by RNA polymerase II"/>
    <property type="evidence" value="ECO:0007669"/>
    <property type="project" value="TreeGrafter"/>
</dbReference>
<keyword evidence="2" id="KW-0479">Metal-binding</keyword>
<dbReference type="GO" id="GO:0003712">
    <property type="term" value="F:transcription coregulator activity"/>
    <property type="evidence" value="ECO:0007669"/>
    <property type="project" value="TreeGrafter"/>
</dbReference>
<dbReference type="Gene3D" id="2.60.120.650">
    <property type="entry name" value="Cupin"/>
    <property type="match status" value="1"/>
</dbReference>
<evidence type="ECO:0000313" key="5">
    <source>
        <dbReference type="EMBL" id="KAJ7692460.1"/>
    </source>
</evidence>
<dbReference type="GO" id="GO:0032454">
    <property type="term" value="F:histone H3K9 demethylase activity"/>
    <property type="evidence" value="ECO:0007669"/>
    <property type="project" value="InterPro"/>
</dbReference>
<dbReference type="SMART" id="SM00558">
    <property type="entry name" value="JmjC"/>
    <property type="match status" value="1"/>
</dbReference>
<dbReference type="AlphaFoldDB" id="A0AAD7DJ63"/>
<evidence type="ECO:0000313" key="6">
    <source>
        <dbReference type="Proteomes" id="UP001221757"/>
    </source>
</evidence>
<evidence type="ECO:0000256" key="1">
    <source>
        <dbReference type="ARBA" id="ARBA00004123"/>
    </source>
</evidence>
<comment type="subcellular location">
    <subcellularLocation>
        <location evidence="1">Nucleus</location>
    </subcellularLocation>
</comment>
<evidence type="ECO:0000256" key="3">
    <source>
        <dbReference type="ARBA" id="ARBA00023242"/>
    </source>
</evidence>
<dbReference type="PROSITE" id="PS51184">
    <property type="entry name" value="JMJC"/>
    <property type="match status" value="1"/>
</dbReference>
<feature type="domain" description="JmjC" evidence="4">
    <location>
        <begin position="356"/>
        <end position="543"/>
    </location>
</feature>
<dbReference type="Proteomes" id="UP001221757">
    <property type="component" value="Unassembled WGS sequence"/>
</dbReference>
<comment type="caution">
    <text evidence="5">The sequence shown here is derived from an EMBL/GenBank/DDBJ whole genome shotgun (WGS) entry which is preliminary data.</text>
</comment>
<name>A0AAD7DJ63_MYCRO</name>
<keyword evidence="6" id="KW-1185">Reference proteome</keyword>
<dbReference type="SUPFAM" id="SSF51197">
    <property type="entry name" value="Clavaminate synthase-like"/>
    <property type="match status" value="1"/>
</dbReference>
<dbReference type="InterPro" id="IPR003347">
    <property type="entry name" value="JmjC_dom"/>
</dbReference>
<dbReference type="PANTHER" id="PTHR12549:SF38">
    <property type="entry name" value="JMJC DOMAIN-CONTAINING HISTONE DEMETHYLASE 2, ISOFORM A"/>
    <property type="match status" value="1"/>
</dbReference>
<sequence>MSTDYKKLEETFPHCISCTSRLAQDTCRFQHVRTFLLDNENKINGFYFADHEGDDPPTPLPPAGDVTLDRCLAQQTKVMAARALASGIRDELESMRRSGVVYMPMGGKATCDRCRGSIFLSSRMCILCGRALCTECFAQVELLTVLPPGGSQRELDGRWEAFSVRNPKFLDCLKASIRHSATDFVLVSKINRATVATALSDMEHLLRYEPSETAAPRASDAVISDHTSTSGSSKANCISNGSNFDLPTRTIQQFKESDLTEVIFRTLWAQGNPLLVTELVRKLKMNWSPEYFAQKFDSEHCNTIECQTEVNRWITVNEFFANFGRYDGREQCWKLQNFPPPSVKLTLSDFRSALPELYADLAQALPLPNYVCAEGVQNIASHFLFNSDEPDLGPTMDVAYANRTVAHSKGSVRLHMDRADTLNIIVFAAPDPDGREGRAAWDLFRAQDSDKVQQFLLTKLRTHRPPNPMHTNQAYLDDAARHDLWQQYGVKSYRVYQKAGDVVFIPAGCAYQVCNLSDCISVTTGFVPAEGIKRCEELAREVTLFNRTNNWKNPVLPLRDIMWAAWLACCRQEKLLASN</sequence>
<dbReference type="Pfam" id="PF02373">
    <property type="entry name" value="JmjC"/>
    <property type="match status" value="1"/>
</dbReference>
<organism evidence="5 6">
    <name type="scientific">Mycena rosella</name>
    <name type="common">Pink bonnet</name>
    <name type="synonym">Agaricus rosellus</name>
    <dbReference type="NCBI Taxonomy" id="1033263"/>
    <lineage>
        <taxon>Eukaryota</taxon>
        <taxon>Fungi</taxon>
        <taxon>Dikarya</taxon>
        <taxon>Basidiomycota</taxon>
        <taxon>Agaricomycotina</taxon>
        <taxon>Agaricomycetes</taxon>
        <taxon>Agaricomycetidae</taxon>
        <taxon>Agaricales</taxon>
        <taxon>Marasmiineae</taxon>
        <taxon>Mycenaceae</taxon>
        <taxon>Mycena</taxon>
    </lineage>
</organism>
<dbReference type="PANTHER" id="PTHR12549">
    <property type="entry name" value="JMJC DOMAIN-CONTAINING HISTONE DEMETHYLATION PROTEIN"/>
    <property type="match status" value="1"/>
</dbReference>
<gene>
    <name evidence="5" type="ORF">B0H17DRAFT_1283731</name>
</gene>
<dbReference type="InterPro" id="IPR045109">
    <property type="entry name" value="LSDs-like"/>
</dbReference>
<dbReference type="GO" id="GO:0000118">
    <property type="term" value="C:histone deacetylase complex"/>
    <property type="evidence" value="ECO:0007669"/>
    <property type="project" value="TreeGrafter"/>
</dbReference>
<keyword evidence="3" id="KW-0539">Nucleus</keyword>
<evidence type="ECO:0000256" key="2">
    <source>
        <dbReference type="ARBA" id="ARBA00022723"/>
    </source>
</evidence>
<dbReference type="GO" id="GO:0031490">
    <property type="term" value="F:chromatin DNA binding"/>
    <property type="evidence" value="ECO:0007669"/>
    <property type="project" value="TreeGrafter"/>
</dbReference>
<accession>A0AAD7DJ63</accession>
<proteinExistence type="predicted"/>